<evidence type="ECO:0000313" key="13">
    <source>
        <dbReference type="Proteomes" id="UP001208570"/>
    </source>
</evidence>
<evidence type="ECO:0000256" key="9">
    <source>
        <dbReference type="ARBA" id="ARBA00023049"/>
    </source>
</evidence>
<protein>
    <recommendedName>
        <fullName evidence="11">Peptidase M14 domain-containing protein</fullName>
    </recommendedName>
</protein>
<evidence type="ECO:0000256" key="7">
    <source>
        <dbReference type="ARBA" id="ARBA00022801"/>
    </source>
</evidence>
<dbReference type="GO" id="GO:0004181">
    <property type="term" value="F:metallocarboxypeptidase activity"/>
    <property type="evidence" value="ECO:0007669"/>
    <property type="project" value="InterPro"/>
</dbReference>
<dbReference type="GO" id="GO:0005615">
    <property type="term" value="C:extracellular space"/>
    <property type="evidence" value="ECO:0007669"/>
    <property type="project" value="TreeGrafter"/>
</dbReference>
<dbReference type="GO" id="GO:0006508">
    <property type="term" value="P:proteolysis"/>
    <property type="evidence" value="ECO:0007669"/>
    <property type="project" value="UniProtKB-KW"/>
</dbReference>
<dbReference type="SUPFAM" id="SSF53187">
    <property type="entry name" value="Zn-dependent exopeptidases"/>
    <property type="match status" value="1"/>
</dbReference>
<comment type="similarity">
    <text evidence="2 10">Belongs to the peptidase M14 family.</text>
</comment>
<dbReference type="InterPro" id="IPR000834">
    <property type="entry name" value="Peptidase_M14"/>
</dbReference>
<dbReference type="EMBL" id="JAODUP010000120">
    <property type="protein sequence ID" value="KAK2161193.1"/>
    <property type="molecule type" value="Genomic_DNA"/>
</dbReference>
<evidence type="ECO:0000313" key="12">
    <source>
        <dbReference type="EMBL" id="KAK2161193.1"/>
    </source>
</evidence>
<keyword evidence="7" id="KW-0378">Hydrolase</keyword>
<evidence type="ECO:0000256" key="6">
    <source>
        <dbReference type="ARBA" id="ARBA00022729"/>
    </source>
</evidence>
<evidence type="ECO:0000256" key="2">
    <source>
        <dbReference type="ARBA" id="ARBA00005988"/>
    </source>
</evidence>
<dbReference type="PROSITE" id="PS52035">
    <property type="entry name" value="PEPTIDASE_M14"/>
    <property type="match status" value="1"/>
</dbReference>
<comment type="caution">
    <text evidence="10">Lacks conserved residue(s) required for the propagation of feature annotation.</text>
</comment>
<evidence type="ECO:0000256" key="3">
    <source>
        <dbReference type="ARBA" id="ARBA00022645"/>
    </source>
</evidence>
<gene>
    <name evidence="12" type="ORF">LSH36_120g11002</name>
</gene>
<comment type="cofactor">
    <cofactor evidence="1">
        <name>Zn(2+)</name>
        <dbReference type="ChEBI" id="CHEBI:29105"/>
    </cofactor>
</comment>
<organism evidence="12 13">
    <name type="scientific">Paralvinella palmiformis</name>
    <dbReference type="NCBI Taxonomy" id="53620"/>
    <lineage>
        <taxon>Eukaryota</taxon>
        <taxon>Metazoa</taxon>
        <taxon>Spiralia</taxon>
        <taxon>Lophotrochozoa</taxon>
        <taxon>Annelida</taxon>
        <taxon>Polychaeta</taxon>
        <taxon>Sedentaria</taxon>
        <taxon>Canalipalpata</taxon>
        <taxon>Terebellida</taxon>
        <taxon>Terebelliformia</taxon>
        <taxon>Alvinellidae</taxon>
        <taxon>Paralvinella</taxon>
    </lineage>
</organism>
<evidence type="ECO:0000256" key="4">
    <source>
        <dbReference type="ARBA" id="ARBA00022670"/>
    </source>
</evidence>
<evidence type="ECO:0000256" key="1">
    <source>
        <dbReference type="ARBA" id="ARBA00001947"/>
    </source>
</evidence>
<keyword evidence="3" id="KW-0121">Carboxypeptidase</keyword>
<keyword evidence="8" id="KW-0862">Zinc</keyword>
<keyword evidence="5" id="KW-0479">Metal-binding</keyword>
<dbReference type="InterPro" id="IPR057247">
    <property type="entry name" value="CARBOXYPEPT_ZN_2"/>
</dbReference>
<dbReference type="Gene3D" id="3.40.630.10">
    <property type="entry name" value="Zn peptidases"/>
    <property type="match status" value="1"/>
</dbReference>
<dbReference type="PANTHER" id="PTHR11705">
    <property type="entry name" value="PROTEASE FAMILY M14 CARBOXYPEPTIDASE A,B"/>
    <property type="match status" value="1"/>
</dbReference>
<keyword evidence="4" id="KW-0645">Protease</keyword>
<dbReference type="PROSITE" id="PS00133">
    <property type="entry name" value="CARBOXYPEPT_ZN_2"/>
    <property type="match status" value="1"/>
</dbReference>
<dbReference type="AlphaFoldDB" id="A0AAD9JXH2"/>
<dbReference type="FunFam" id="3.40.630.10:FF:000084">
    <property type="entry name" value="Carboxypeptidase B2"/>
    <property type="match status" value="1"/>
</dbReference>
<comment type="caution">
    <text evidence="12">The sequence shown here is derived from an EMBL/GenBank/DDBJ whole genome shotgun (WGS) entry which is preliminary data.</text>
</comment>
<evidence type="ECO:0000256" key="10">
    <source>
        <dbReference type="PROSITE-ProRule" id="PRU01379"/>
    </source>
</evidence>
<evidence type="ECO:0000259" key="11">
    <source>
        <dbReference type="PROSITE" id="PS52035"/>
    </source>
</evidence>
<dbReference type="Proteomes" id="UP001208570">
    <property type="component" value="Unassembled WGS sequence"/>
</dbReference>
<sequence>MSSQDRLWRKTRSHPNVTTDCAGVDLNRNWPYKWGETPGVSTDPCSVIYGGPKSESEPEVQAVVQFLRDHRDVIKSYVAFHSYSQLWMMPFSHTDRKPEDYPELVSILIPNT</sequence>
<feature type="domain" description="Peptidase M14" evidence="11">
    <location>
        <begin position="1"/>
        <end position="112"/>
    </location>
</feature>
<name>A0AAD9JXH2_9ANNE</name>
<dbReference type="Pfam" id="PF00246">
    <property type="entry name" value="Peptidase_M14"/>
    <property type="match status" value="1"/>
</dbReference>
<evidence type="ECO:0000256" key="5">
    <source>
        <dbReference type="ARBA" id="ARBA00022723"/>
    </source>
</evidence>
<keyword evidence="6" id="KW-0732">Signal</keyword>
<dbReference type="GO" id="GO:0008270">
    <property type="term" value="F:zinc ion binding"/>
    <property type="evidence" value="ECO:0007669"/>
    <property type="project" value="InterPro"/>
</dbReference>
<keyword evidence="9" id="KW-0482">Metalloprotease</keyword>
<proteinExistence type="inferred from homology"/>
<reference evidence="12" key="1">
    <citation type="journal article" date="2023" name="Mol. Biol. Evol.">
        <title>Third-Generation Sequencing Reveals the Adaptive Role of the Epigenome in Three Deep-Sea Polychaetes.</title>
        <authorList>
            <person name="Perez M."/>
            <person name="Aroh O."/>
            <person name="Sun Y."/>
            <person name="Lan Y."/>
            <person name="Juniper S.K."/>
            <person name="Young C.R."/>
            <person name="Angers B."/>
            <person name="Qian P.Y."/>
        </authorList>
    </citation>
    <scope>NUCLEOTIDE SEQUENCE</scope>
    <source>
        <strain evidence="12">P08H-3</strain>
    </source>
</reference>
<dbReference type="PANTHER" id="PTHR11705:SF143">
    <property type="entry name" value="SLL0236 PROTEIN"/>
    <property type="match status" value="1"/>
</dbReference>
<accession>A0AAD9JXH2</accession>
<evidence type="ECO:0000256" key="8">
    <source>
        <dbReference type="ARBA" id="ARBA00022833"/>
    </source>
</evidence>
<keyword evidence="13" id="KW-1185">Reference proteome</keyword>